<dbReference type="Gene3D" id="2.80.10.50">
    <property type="match status" value="1"/>
</dbReference>
<evidence type="ECO:0000256" key="10">
    <source>
        <dbReference type="ARBA" id="ARBA00032727"/>
    </source>
</evidence>
<comment type="subunit">
    <text evidence="8">Forms a ternary complex with ligand-binding receptor subunit IL18R1 and signaling receptor subunit IL18RAP at the plasma membrane. Mature IL18 first binds to IL18R1 forming a low affinity binary complex, which then interacts with IL18RAP to form a high affinity ternary complex that signals inside the cell. Interacts with cargo receptor TMED10; the interaction mediates the translocation from the cytoplasm into the ERGIC (endoplasmic reticulum-Golgi intermediate compartment) and thereby secretion.</text>
</comment>
<dbReference type="RefSeq" id="XP_004391373.2">
    <property type="nucleotide sequence ID" value="XM_004391316.2"/>
</dbReference>
<name>A0A2Y9RMJ7_TRIMA</name>
<evidence type="ECO:0000256" key="9">
    <source>
        <dbReference type="ARBA" id="ARBA00032439"/>
    </source>
</evidence>
<comment type="subcellular location">
    <subcellularLocation>
        <location evidence="1">Cytoplasm</location>
    </subcellularLocation>
    <subcellularLocation>
        <location evidence="2">Secreted</location>
    </subcellularLocation>
</comment>
<proteinExistence type="inferred from homology"/>
<dbReference type="GO" id="GO:0005737">
    <property type="term" value="C:cytoplasm"/>
    <property type="evidence" value="ECO:0007669"/>
    <property type="project" value="UniProtKB-SubCell"/>
</dbReference>
<dbReference type="PIRSF" id="PIRSF015162">
    <property type="entry name" value="Interleukin_18"/>
    <property type="match status" value="1"/>
</dbReference>
<evidence type="ECO:0000256" key="1">
    <source>
        <dbReference type="ARBA" id="ARBA00004496"/>
    </source>
</evidence>
<dbReference type="CTD" id="3606"/>
<keyword evidence="7" id="KW-0964">Secreted</keyword>
<comment type="function">
    <text evidence="11">Pro-inflammatory cytokine primarily involved in epithelial barrier repair, polarized T-helper 1 (Th1) cell and natural killer (NK) cell immune responses. Upon binding to IL18R1 and IL18RAP, forms a signaling ternary complex which activates NF-kappa-B, triggering synthesis of inflammatory mediators. Synergizes with IL12/interleukin-12 to induce IFNG synthesis from T-helper 1 (Th1) cells and natural killer (NK) cells. Involved in transduction of inflammation downstream of pyroptosis: its mature form is specifically released in the extracellular milieu by passing through the gasdermin-D (GSDMD) pore.</text>
</comment>
<dbReference type="PRINTS" id="PR01933">
    <property type="entry name" value="INTRLEUKIN18"/>
</dbReference>
<dbReference type="RefSeq" id="XP_023592753.1">
    <property type="nucleotide sequence ID" value="XM_023736985.1"/>
</dbReference>
<dbReference type="GO" id="GO:0019221">
    <property type="term" value="P:cytokine-mediated signaling pathway"/>
    <property type="evidence" value="ECO:0007669"/>
    <property type="project" value="TreeGrafter"/>
</dbReference>
<dbReference type="PANTHER" id="PTHR10078:SF35">
    <property type="entry name" value="INTERLEUKIN-18"/>
    <property type="match status" value="1"/>
</dbReference>
<evidence type="ECO:0000313" key="14">
    <source>
        <dbReference type="RefSeq" id="XP_023592753.1"/>
    </source>
</evidence>
<dbReference type="GeneID" id="101348624"/>
<organism evidence="12 14">
    <name type="scientific">Trichechus manatus latirostris</name>
    <name type="common">Florida manatee</name>
    <dbReference type="NCBI Taxonomy" id="127582"/>
    <lineage>
        <taxon>Eukaryota</taxon>
        <taxon>Metazoa</taxon>
        <taxon>Chordata</taxon>
        <taxon>Craniata</taxon>
        <taxon>Vertebrata</taxon>
        <taxon>Euteleostomi</taxon>
        <taxon>Mammalia</taxon>
        <taxon>Eutheria</taxon>
        <taxon>Afrotheria</taxon>
        <taxon>Sirenia</taxon>
        <taxon>Trichechidae</taxon>
        <taxon>Trichechus</taxon>
    </lineage>
</organism>
<dbReference type="GO" id="GO:0071222">
    <property type="term" value="P:cellular response to lipopolysaccharide"/>
    <property type="evidence" value="ECO:0007669"/>
    <property type="project" value="TreeGrafter"/>
</dbReference>
<dbReference type="AlphaFoldDB" id="A0A2Y9RMJ7"/>
<evidence type="ECO:0000256" key="4">
    <source>
        <dbReference type="ARBA" id="ARBA00016740"/>
    </source>
</evidence>
<dbReference type="PANTHER" id="PTHR10078">
    <property type="entry name" value="INTERLEUKIN-1 FAMILY MEMBER"/>
    <property type="match status" value="1"/>
</dbReference>
<evidence type="ECO:0000256" key="7">
    <source>
        <dbReference type="ARBA" id="ARBA00022525"/>
    </source>
</evidence>
<evidence type="ECO:0000256" key="6">
    <source>
        <dbReference type="ARBA" id="ARBA00022514"/>
    </source>
</evidence>
<dbReference type="GO" id="GO:0005615">
    <property type="term" value="C:extracellular space"/>
    <property type="evidence" value="ECO:0007669"/>
    <property type="project" value="UniProtKB-KW"/>
</dbReference>
<evidence type="ECO:0000256" key="11">
    <source>
        <dbReference type="ARBA" id="ARBA00033736"/>
    </source>
</evidence>
<comment type="similarity">
    <text evidence="3">Belongs to the IL-1 family.</text>
</comment>
<keyword evidence="5" id="KW-0963">Cytoplasm</keyword>
<sequence>MAAEPIEDSCINFVEMKFIDNTLYFISENDGSLEADHFGKLESTKLAIIRNLSNQVLFIDRKHKPVFEDMPDTDYKDNAPEAIFIITVYKDSQPRHLAVTISVKCRKRISTLSCENKTINFKEITPPEDINDTQSDIIFFMKNVEGHDEKTQFESSSYPGYFLASEKDADLYRLILKEKNQIGDNSVMFTVDLQELGVKYS</sequence>
<keyword evidence="6" id="KW-0202">Cytokine</keyword>
<evidence type="ECO:0000256" key="5">
    <source>
        <dbReference type="ARBA" id="ARBA00022490"/>
    </source>
</evidence>
<dbReference type="GO" id="GO:0006954">
    <property type="term" value="P:inflammatory response"/>
    <property type="evidence" value="ECO:0007669"/>
    <property type="project" value="InterPro"/>
</dbReference>
<dbReference type="GO" id="GO:0005125">
    <property type="term" value="F:cytokine activity"/>
    <property type="evidence" value="ECO:0007669"/>
    <property type="project" value="UniProtKB-KW"/>
</dbReference>
<dbReference type="OrthoDB" id="8535973at2759"/>
<dbReference type="GO" id="GO:0001819">
    <property type="term" value="P:positive regulation of cytokine production"/>
    <property type="evidence" value="ECO:0007669"/>
    <property type="project" value="UniProtKB-ARBA"/>
</dbReference>
<dbReference type="KEGG" id="tmu:101348624"/>
<evidence type="ECO:0000313" key="13">
    <source>
        <dbReference type="RefSeq" id="XP_004391373.2"/>
    </source>
</evidence>
<dbReference type="InterPro" id="IPR015529">
    <property type="entry name" value="IL-18"/>
</dbReference>
<evidence type="ECO:0000256" key="2">
    <source>
        <dbReference type="ARBA" id="ARBA00004613"/>
    </source>
</evidence>
<accession>A0A2Y9RMJ7</accession>
<dbReference type="STRING" id="127582.A0A2Y9RMJ7"/>
<keyword evidence="12" id="KW-1185">Reference proteome</keyword>
<reference evidence="13 14" key="1">
    <citation type="submission" date="2025-04" db="UniProtKB">
        <authorList>
            <consortium name="RefSeq"/>
        </authorList>
    </citation>
    <scope>IDENTIFICATION</scope>
</reference>
<dbReference type="Pfam" id="PF00340">
    <property type="entry name" value="IL1"/>
    <property type="match status" value="1"/>
</dbReference>
<evidence type="ECO:0000256" key="8">
    <source>
        <dbReference type="ARBA" id="ARBA00023612"/>
    </source>
</evidence>
<evidence type="ECO:0000256" key="3">
    <source>
        <dbReference type="ARBA" id="ARBA00010448"/>
    </source>
</evidence>
<gene>
    <name evidence="13 14" type="primary">IL18</name>
</gene>
<dbReference type="GO" id="GO:0006955">
    <property type="term" value="P:immune response"/>
    <property type="evidence" value="ECO:0007669"/>
    <property type="project" value="InterPro"/>
</dbReference>
<protein>
    <recommendedName>
        <fullName evidence="4">Interleukin-18</fullName>
    </recommendedName>
    <alternativeName>
        <fullName evidence="9">Interferon gamma-inducing factor</fullName>
    </alternativeName>
    <alternativeName>
        <fullName evidence="10">Interleukin-1 gamma</fullName>
    </alternativeName>
</protein>
<dbReference type="Proteomes" id="UP000248480">
    <property type="component" value="Unplaced"/>
</dbReference>
<dbReference type="InterPro" id="IPR008996">
    <property type="entry name" value="IL1/FGF"/>
</dbReference>
<dbReference type="CDD" id="cd23298">
    <property type="entry name" value="beta-trefoil_IL18"/>
    <property type="match status" value="1"/>
</dbReference>
<dbReference type="InterPro" id="IPR000975">
    <property type="entry name" value="IL-1_fam"/>
</dbReference>
<dbReference type="SUPFAM" id="SSF50353">
    <property type="entry name" value="Cytokine"/>
    <property type="match status" value="1"/>
</dbReference>
<evidence type="ECO:0000313" key="12">
    <source>
        <dbReference type="Proteomes" id="UP000248480"/>
    </source>
</evidence>